<dbReference type="AlphaFoldDB" id="A0A1M7RZU9"/>
<organism evidence="2 3">
    <name type="scientific">Desulfitobacterium chlororespirans DSM 11544</name>
    <dbReference type="NCBI Taxonomy" id="1121395"/>
    <lineage>
        <taxon>Bacteria</taxon>
        <taxon>Bacillati</taxon>
        <taxon>Bacillota</taxon>
        <taxon>Clostridia</taxon>
        <taxon>Eubacteriales</taxon>
        <taxon>Desulfitobacteriaceae</taxon>
        <taxon>Desulfitobacterium</taxon>
    </lineage>
</organism>
<proteinExistence type="predicted"/>
<evidence type="ECO:0000256" key="1">
    <source>
        <dbReference type="SAM" id="MobiDB-lite"/>
    </source>
</evidence>
<keyword evidence="3" id="KW-1185">Reference proteome</keyword>
<evidence type="ECO:0000313" key="3">
    <source>
        <dbReference type="Proteomes" id="UP000184010"/>
    </source>
</evidence>
<name>A0A1M7RZU9_9FIRM</name>
<protein>
    <submittedName>
        <fullName evidence="2">Uncharacterized protein</fullName>
    </submittedName>
</protein>
<dbReference type="STRING" id="1121395.SAMN02745215_00303"/>
<accession>A0A1M7RZU9</accession>
<dbReference type="Proteomes" id="UP000184010">
    <property type="component" value="Unassembled WGS sequence"/>
</dbReference>
<sequence length="62" mass="6895">MDSEALRQGLKEQGYIADDNTLMALQCSLLLNKPRSGRRRKNRTGQSLEPLWAAAPDPPAML</sequence>
<evidence type="ECO:0000313" key="2">
    <source>
        <dbReference type="EMBL" id="SHN51594.1"/>
    </source>
</evidence>
<feature type="region of interest" description="Disordered" evidence="1">
    <location>
        <begin position="34"/>
        <end position="62"/>
    </location>
</feature>
<dbReference type="EMBL" id="FRDN01000003">
    <property type="protein sequence ID" value="SHN51594.1"/>
    <property type="molecule type" value="Genomic_DNA"/>
</dbReference>
<gene>
    <name evidence="2" type="ORF">SAMN02745215_00303</name>
</gene>
<reference evidence="3" key="1">
    <citation type="submission" date="2016-12" db="EMBL/GenBank/DDBJ databases">
        <authorList>
            <person name="Varghese N."/>
            <person name="Submissions S."/>
        </authorList>
    </citation>
    <scope>NUCLEOTIDE SEQUENCE [LARGE SCALE GENOMIC DNA]</scope>
    <source>
        <strain evidence="3">DSM 11544</strain>
    </source>
</reference>